<organism evidence="2 3">
    <name type="scientific">Caenorhabditis remanei</name>
    <name type="common">Caenorhabditis vulgaris</name>
    <dbReference type="NCBI Taxonomy" id="31234"/>
    <lineage>
        <taxon>Eukaryota</taxon>
        <taxon>Metazoa</taxon>
        <taxon>Ecdysozoa</taxon>
        <taxon>Nematoda</taxon>
        <taxon>Chromadorea</taxon>
        <taxon>Rhabditida</taxon>
        <taxon>Rhabditina</taxon>
        <taxon>Rhabditomorpha</taxon>
        <taxon>Rhabditoidea</taxon>
        <taxon>Rhabditidae</taxon>
        <taxon>Peloderinae</taxon>
        <taxon>Caenorhabditis</taxon>
    </lineage>
</organism>
<gene>
    <name evidence="2" type="ORF">GCK72_013476</name>
</gene>
<dbReference type="AlphaFoldDB" id="A0A6A5GQS1"/>
<dbReference type="EMBL" id="WUAV01000004">
    <property type="protein sequence ID" value="KAF1757021.1"/>
    <property type="molecule type" value="Genomic_DNA"/>
</dbReference>
<comment type="caution">
    <text evidence="2">The sequence shown here is derived from an EMBL/GenBank/DDBJ whole genome shotgun (WGS) entry which is preliminary data.</text>
</comment>
<reference evidence="2 3" key="1">
    <citation type="submission" date="2019-12" db="EMBL/GenBank/DDBJ databases">
        <title>Chromosome-level assembly of the Caenorhabditis remanei genome.</title>
        <authorList>
            <person name="Teterina A.A."/>
            <person name="Willis J.H."/>
            <person name="Phillips P.C."/>
        </authorList>
    </citation>
    <scope>NUCLEOTIDE SEQUENCE [LARGE SCALE GENOMIC DNA]</scope>
    <source>
        <strain evidence="2 3">PX506</strain>
        <tissue evidence="2">Whole organism</tissue>
    </source>
</reference>
<protein>
    <submittedName>
        <fullName evidence="2">Uncharacterized protein</fullName>
    </submittedName>
</protein>
<dbReference type="CTD" id="9799532"/>
<dbReference type="Proteomes" id="UP000483820">
    <property type="component" value="Chromosome IV"/>
</dbReference>
<evidence type="ECO:0000313" key="2">
    <source>
        <dbReference type="EMBL" id="KAF1757021.1"/>
    </source>
</evidence>
<name>A0A6A5GQS1_CAERE</name>
<dbReference type="KEGG" id="crq:GCK72_013476"/>
<sequence>MRISVLFVAISLCCYVTTVQSGESEASVSSAHASNALEASVHESIPARSLQPAIPWEQICKAAMTKDYSGKIEEIECLVRSILPLMLLETSDLLLDHERL</sequence>
<proteinExistence type="predicted"/>
<feature type="chain" id="PRO_5025629287" evidence="1">
    <location>
        <begin position="22"/>
        <end position="100"/>
    </location>
</feature>
<accession>A0A6A5GQS1</accession>
<evidence type="ECO:0000256" key="1">
    <source>
        <dbReference type="SAM" id="SignalP"/>
    </source>
</evidence>
<evidence type="ECO:0000313" key="3">
    <source>
        <dbReference type="Proteomes" id="UP000483820"/>
    </source>
</evidence>
<feature type="signal peptide" evidence="1">
    <location>
        <begin position="1"/>
        <end position="21"/>
    </location>
</feature>
<dbReference type="RefSeq" id="XP_003101414.2">
    <property type="nucleotide sequence ID" value="XM_003101366.2"/>
</dbReference>
<keyword evidence="1" id="KW-0732">Signal</keyword>
<dbReference type="GeneID" id="9799532"/>